<name>A0A975FAW6_9GAMM</name>
<sequence length="146" mass="16946">MKCLVYASFACIDFSENDLAQLATDAAARNAESGVTGYLYFDNGRFMQYIEGEAWAIDLLIGRIERDTRHTIKRLVMDNDLETRRFPTWHMQWLKQGSLVNIRLEHILHSFLLLKTAHTSRYSMLEARVWQLVDKIADRHGISQGK</sequence>
<dbReference type="AlphaFoldDB" id="A0A975FAW6"/>
<feature type="domain" description="BLUF" evidence="1">
    <location>
        <begin position="1"/>
        <end position="92"/>
    </location>
</feature>
<dbReference type="SMART" id="SM01034">
    <property type="entry name" value="BLUF"/>
    <property type="match status" value="1"/>
</dbReference>
<dbReference type="GO" id="GO:0009882">
    <property type="term" value="F:blue light photoreceptor activity"/>
    <property type="evidence" value="ECO:0007669"/>
    <property type="project" value="InterPro"/>
</dbReference>
<evidence type="ECO:0000313" key="3">
    <source>
        <dbReference type="Proteomes" id="UP000672009"/>
    </source>
</evidence>
<dbReference type="Pfam" id="PF04940">
    <property type="entry name" value="BLUF"/>
    <property type="match status" value="1"/>
</dbReference>
<dbReference type="PROSITE" id="PS50925">
    <property type="entry name" value="BLUF"/>
    <property type="match status" value="1"/>
</dbReference>
<proteinExistence type="predicted"/>
<reference evidence="2" key="1">
    <citation type="submission" date="2021-04" db="EMBL/GenBank/DDBJ databases">
        <title>Genomics, taxonomy and metabolism of representatives of sulfur bacteria of the genus Thiothrix: Thiothrix fructosivorans QT, Thiothrix unzii A1T and three new species, Thiothrix subterranea sp. nov., Thiothrix litoralis sp. nov. and 'Candidatus Thiothrix anitrata' sp. nov.</title>
        <authorList>
            <person name="Ravin N.V."/>
            <person name="Smolyakov D."/>
            <person name="Rudenko T.S."/>
            <person name="Mardanov A.V."/>
            <person name="Beletsky A.V."/>
            <person name="Markov N.D."/>
            <person name="Fomenkov A.I."/>
            <person name="Roberts R.J."/>
            <person name="Karnachuk O.V."/>
            <person name="Novikov A."/>
            <person name="Grabovich M.Y."/>
        </authorList>
    </citation>
    <scope>NUCLEOTIDE SEQUENCE</scope>
    <source>
        <strain evidence="2">A1</strain>
    </source>
</reference>
<dbReference type="RefSeq" id="WP_210219126.1">
    <property type="nucleotide sequence ID" value="NZ_CP072793.1"/>
</dbReference>
<dbReference type="Gene3D" id="3.30.70.100">
    <property type="match status" value="1"/>
</dbReference>
<keyword evidence="3" id="KW-1185">Reference proteome</keyword>
<dbReference type="InterPro" id="IPR007024">
    <property type="entry name" value="BLUF_domain"/>
</dbReference>
<dbReference type="EMBL" id="CP072793">
    <property type="protein sequence ID" value="QTR53610.1"/>
    <property type="molecule type" value="Genomic_DNA"/>
</dbReference>
<dbReference type="Proteomes" id="UP000672009">
    <property type="component" value="Chromosome"/>
</dbReference>
<dbReference type="SUPFAM" id="SSF54975">
    <property type="entry name" value="Acylphosphatase/BLUF domain-like"/>
    <property type="match status" value="1"/>
</dbReference>
<dbReference type="InterPro" id="IPR036046">
    <property type="entry name" value="Acylphosphatase-like_dom_sf"/>
</dbReference>
<protein>
    <submittedName>
        <fullName evidence="2">BLUF domain-containing protein</fullName>
    </submittedName>
</protein>
<evidence type="ECO:0000313" key="2">
    <source>
        <dbReference type="EMBL" id="QTR53610.1"/>
    </source>
</evidence>
<dbReference type="KEGG" id="tun:J9260_00525"/>
<evidence type="ECO:0000259" key="1">
    <source>
        <dbReference type="PROSITE" id="PS50925"/>
    </source>
</evidence>
<gene>
    <name evidence="2" type="ORF">J9260_00525</name>
</gene>
<accession>A0A975FAW6</accession>
<organism evidence="2 3">
    <name type="scientific">Thiothrix unzii</name>
    <dbReference type="NCBI Taxonomy" id="111769"/>
    <lineage>
        <taxon>Bacteria</taxon>
        <taxon>Pseudomonadati</taxon>
        <taxon>Pseudomonadota</taxon>
        <taxon>Gammaproteobacteria</taxon>
        <taxon>Thiotrichales</taxon>
        <taxon>Thiotrichaceae</taxon>
        <taxon>Thiothrix</taxon>
    </lineage>
</organism>
<dbReference type="GO" id="GO:0071949">
    <property type="term" value="F:FAD binding"/>
    <property type="evidence" value="ECO:0007669"/>
    <property type="project" value="InterPro"/>
</dbReference>